<dbReference type="EMBL" id="JBHUHO010000030">
    <property type="protein sequence ID" value="MFD2116330.1"/>
    <property type="molecule type" value="Genomic_DNA"/>
</dbReference>
<proteinExistence type="predicted"/>
<evidence type="ECO:0000256" key="1">
    <source>
        <dbReference type="SAM" id="Coils"/>
    </source>
</evidence>
<feature type="coiled-coil region" evidence="1">
    <location>
        <begin position="163"/>
        <end position="197"/>
    </location>
</feature>
<evidence type="ECO:0000313" key="3">
    <source>
        <dbReference type="EMBL" id="MFD2116330.1"/>
    </source>
</evidence>
<dbReference type="RefSeq" id="WP_377772388.1">
    <property type="nucleotide sequence ID" value="NZ_JBHUHO010000030.1"/>
</dbReference>
<dbReference type="InterPro" id="IPR036582">
    <property type="entry name" value="Mao_N_sf"/>
</dbReference>
<dbReference type="Proteomes" id="UP001597362">
    <property type="component" value="Unassembled WGS sequence"/>
</dbReference>
<keyword evidence="1" id="KW-0175">Coiled coil</keyword>
<sequence length="197" mass="22448">MKKFIVGIIIGSLLTVGIPAVAKEVTEVVKAKIRGDYEVMVEDKKISLEKPVLIYDDTSYLPVREVASILGKDVTFQNGTINLKTKTIDKNTEIKIKVVKKDGEADELTVKMEEVDGVLQPYIEKTPEELLYNLEFELSNLDFSIKADKYDLERVSYSSEEARKKVEDRISDNQKKLKDTEKQIAELLEKHPELKNN</sequence>
<reference evidence="4" key="1">
    <citation type="journal article" date="2019" name="Int. J. Syst. Evol. Microbiol.">
        <title>The Global Catalogue of Microorganisms (GCM) 10K type strain sequencing project: providing services to taxonomists for standard genome sequencing and annotation.</title>
        <authorList>
            <consortium name="The Broad Institute Genomics Platform"/>
            <consortium name="The Broad Institute Genome Sequencing Center for Infectious Disease"/>
            <person name="Wu L."/>
            <person name="Ma J."/>
        </authorList>
    </citation>
    <scope>NUCLEOTIDE SEQUENCE [LARGE SCALE GENOMIC DNA]</scope>
    <source>
        <strain evidence="4">GH52</strain>
    </source>
</reference>
<comment type="caution">
    <text evidence="3">The sequence shown here is derived from an EMBL/GenBank/DDBJ whole genome shotgun (WGS) entry which is preliminary data.</text>
</comment>
<name>A0ABW4YKS5_9BACL</name>
<evidence type="ECO:0000259" key="2">
    <source>
        <dbReference type="Pfam" id="PF07833"/>
    </source>
</evidence>
<feature type="domain" description="Copper amine oxidase-like N-terminal" evidence="2">
    <location>
        <begin position="35"/>
        <end position="82"/>
    </location>
</feature>
<gene>
    <name evidence="3" type="ORF">ACFSJH_11420</name>
</gene>
<organism evidence="3 4">
    <name type="scientific">Paenibacillus yanchengensis</name>
    <dbReference type="NCBI Taxonomy" id="2035833"/>
    <lineage>
        <taxon>Bacteria</taxon>
        <taxon>Bacillati</taxon>
        <taxon>Bacillota</taxon>
        <taxon>Bacilli</taxon>
        <taxon>Bacillales</taxon>
        <taxon>Paenibacillaceae</taxon>
        <taxon>Paenibacillus</taxon>
    </lineage>
</organism>
<evidence type="ECO:0000313" key="4">
    <source>
        <dbReference type="Proteomes" id="UP001597362"/>
    </source>
</evidence>
<dbReference type="SUPFAM" id="SSF55383">
    <property type="entry name" value="Copper amine oxidase, domain N"/>
    <property type="match status" value="1"/>
</dbReference>
<dbReference type="InterPro" id="IPR012854">
    <property type="entry name" value="Cu_amine_oxidase-like_N"/>
</dbReference>
<protein>
    <submittedName>
        <fullName evidence="3">Stalk domain-containing protein</fullName>
    </submittedName>
</protein>
<dbReference type="Pfam" id="PF07833">
    <property type="entry name" value="Cu_amine_oxidN1"/>
    <property type="match status" value="1"/>
</dbReference>
<accession>A0ABW4YKS5</accession>
<keyword evidence="4" id="KW-1185">Reference proteome</keyword>